<dbReference type="PANTHER" id="PTHR12598">
    <property type="entry name" value="COPPER HOMEOSTASIS PROTEIN CUTC"/>
    <property type="match status" value="1"/>
</dbReference>
<organism evidence="3 4">
    <name type="scientific">Lentithecium fluviatile CBS 122367</name>
    <dbReference type="NCBI Taxonomy" id="1168545"/>
    <lineage>
        <taxon>Eukaryota</taxon>
        <taxon>Fungi</taxon>
        <taxon>Dikarya</taxon>
        <taxon>Ascomycota</taxon>
        <taxon>Pezizomycotina</taxon>
        <taxon>Dothideomycetes</taxon>
        <taxon>Pleosporomycetidae</taxon>
        <taxon>Pleosporales</taxon>
        <taxon>Massarineae</taxon>
        <taxon>Lentitheciaceae</taxon>
        <taxon>Lentithecium</taxon>
    </lineage>
</organism>
<dbReference type="SUPFAM" id="SSF110395">
    <property type="entry name" value="CutC-like"/>
    <property type="match status" value="1"/>
</dbReference>
<protein>
    <recommendedName>
        <fullName evidence="2">Copper homeostasis protein cutC homolog</fullName>
    </recommendedName>
</protein>
<evidence type="ECO:0000313" key="4">
    <source>
        <dbReference type="Proteomes" id="UP000799291"/>
    </source>
</evidence>
<accession>A0A6G1JBJ5</accession>
<dbReference type="PANTHER" id="PTHR12598:SF0">
    <property type="entry name" value="COPPER HOMEOSTASIS PROTEIN CUTC HOMOLOG"/>
    <property type="match status" value="1"/>
</dbReference>
<dbReference type="GO" id="GO:0005507">
    <property type="term" value="F:copper ion binding"/>
    <property type="evidence" value="ECO:0007669"/>
    <property type="project" value="TreeGrafter"/>
</dbReference>
<evidence type="ECO:0000313" key="3">
    <source>
        <dbReference type="EMBL" id="KAF2687937.1"/>
    </source>
</evidence>
<keyword evidence="4" id="KW-1185">Reference proteome</keyword>
<gene>
    <name evidence="3" type="ORF">K458DRAFT_294521</name>
</gene>
<comment type="similarity">
    <text evidence="1">Belongs to the CutC family.</text>
</comment>
<dbReference type="Pfam" id="PF03932">
    <property type="entry name" value="CutC"/>
    <property type="match status" value="1"/>
</dbReference>
<proteinExistence type="inferred from homology"/>
<dbReference type="OrthoDB" id="7392499at2759"/>
<name>A0A6G1JBJ5_9PLEO</name>
<dbReference type="Proteomes" id="UP000799291">
    <property type="component" value="Unassembled WGS sequence"/>
</dbReference>
<reference evidence="3" key="1">
    <citation type="journal article" date="2020" name="Stud. Mycol.">
        <title>101 Dothideomycetes genomes: a test case for predicting lifestyles and emergence of pathogens.</title>
        <authorList>
            <person name="Haridas S."/>
            <person name="Albert R."/>
            <person name="Binder M."/>
            <person name="Bloem J."/>
            <person name="Labutti K."/>
            <person name="Salamov A."/>
            <person name="Andreopoulos B."/>
            <person name="Baker S."/>
            <person name="Barry K."/>
            <person name="Bills G."/>
            <person name="Bluhm B."/>
            <person name="Cannon C."/>
            <person name="Castanera R."/>
            <person name="Culley D."/>
            <person name="Daum C."/>
            <person name="Ezra D."/>
            <person name="Gonzalez J."/>
            <person name="Henrissat B."/>
            <person name="Kuo A."/>
            <person name="Liang C."/>
            <person name="Lipzen A."/>
            <person name="Lutzoni F."/>
            <person name="Magnuson J."/>
            <person name="Mondo S."/>
            <person name="Nolan M."/>
            <person name="Ohm R."/>
            <person name="Pangilinan J."/>
            <person name="Park H.-J."/>
            <person name="Ramirez L."/>
            <person name="Alfaro M."/>
            <person name="Sun H."/>
            <person name="Tritt A."/>
            <person name="Yoshinaga Y."/>
            <person name="Zwiers L.-H."/>
            <person name="Turgeon B."/>
            <person name="Goodwin S."/>
            <person name="Spatafora J."/>
            <person name="Crous P."/>
            <person name="Grigoriev I."/>
        </authorList>
    </citation>
    <scope>NUCLEOTIDE SEQUENCE</scope>
    <source>
        <strain evidence="3">CBS 122367</strain>
    </source>
</reference>
<evidence type="ECO:0000256" key="2">
    <source>
        <dbReference type="ARBA" id="ARBA00019014"/>
    </source>
</evidence>
<dbReference type="Gene3D" id="3.20.20.380">
    <property type="entry name" value="Copper homeostasis (CutC) domain"/>
    <property type="match status" value="1"/>
</dbReference>
<dbReference type="InterPro" id="IPR036822">
    <property type="entry name" value="CutC-like_dom_sf"/>
</dbReference>
<dbReference type="AlphaFoldDB" id="A0A6G1JBJ5"/>
<evidence type="ECO:0000256" key="1">
    <source>
        <dbReference type="ARBA" id="ARBA00007768"/>
    </source>
</evidence>
<sequence length="219" mass="24016">MLEIACFNAASAIAAAEAGADRIELCSDYTVGGLTPSIDSLRQIRRETKKAINVMIRPRPGNFVYSDDEIERMKSEIQLLKQEANGFVFGILDNKNQVDTVRNIELVQLAAPLPCTFHRAFDQVVHMSEGARQLIRCGFTSILTSGGRPNAVLGAEKVAELQQELGNIIELILGGGVRSTNVKYLMEKTEVRWYHSAAITAPGEVVDADEVAKLKARLD</sequence>
<dbReference type="EMBL" id="MU005574">
    <property type="protein sequence ID" value="KAF2687937.1"/>
    <property type="molecule type" value="Genomic_DNA"/>
</dbReference>
<dbReference type="InterPro" id="IPR005627">
    <property type="entry name" value="CutC-like"/>
</dbReference>